<evidence type="ECO:0000256" key="1">
    <source>
        <dbReference type="SAM" id="Phobius"/>
    </source>
</evidence>
<keyword evidence="1" id="KW-0472">Membrane</keyword>
<accession>A0A1X7E7Y0</accession>
<evidence type="ECO:0000313" key="3">
    <source>
        <dbReference type="Proteomes" id="UP000192906"/>
    </source>
</evidence>
<keyword evidence="1" id="KW-0812">Transmembrane</keyword>
<dbReference type="OrthoDB" id="9151006at2"/>
<sequence length="734" mass="83253">MTDEKQKTKKSPEIWKAKAWNKWHWLQYHVSIATNKYASKTFLTVLVITYISTFALLPHFGLFCNEFFSNSFNSLTDLFLSLGCALLGSSAIAFSFMMFAMQVNIERLPHGLFHKFSSDRKLLFYLTGSLGLAISIASLSMIPASPWATFAVANSAIGTTAIFVFFLCGYKRALYLINPSKQLEIILNNTQKGFQTWKKRSERARPLFSLTENNSSVDIPLRAYFDIHSFWTREAVTACNHAIAFANKYSARGDYEVSNMALECIAFINIEYVETKASTFFSSNLLFHNDNSQDTFIRHTLELLRKHIATGIFNKDERHIEQTLLTLKSVSHIYLSIKYPSNRDLKTHANLACGYLERSIMNVVPLGMDDVVMNGLRDIGDLSREYSLQSQPNDLVKFAEIICKISLTRMRSPDSLPVVQIASEQLSKLTLNALYNIKEDTSYLFAQISYSSFLLTSAVLKNIPDYPLLNNHGSYLSALYSPMNTQGFMYLFLELTAELSRQESEFIDSSEYHFWNILEWLKSIQDNHIKTFNQAASSQLPICTELTMWTTSIIKGLINLTKSPHCPEELVLELNGNIVGLSRAFICTEGSKEIFSHLETNSITSNIFSCCQYAWQKANSELSEQLQEILFEWTKKAGKYETGLGIASRGILGMCAFVIATENQAFFEKTKEQIKSLAESFPDNIKNSAINDLSEAISPVANHRYSRSEIEIALNDLDREKKNNLLREAIEILS</sequence>
<evidence type="ECO:0008006" key="4">
    <source>
        <dbReference type="Google" id="ProtNLM"/>
    </source>
</evidence>
<gene>
    <name evidence="2" type="ORF">SAMN06295933_2723</name>
</gene>
<proteinExistence type="predicted"/>
<feature type="transmembrane region" description="Helical" evidence="1">
    <location>
        <begin position="148"/>
        <end position="170"/>
    </location>
</feature>
<feature type="transmembrane region" description="Helical" evidence="1">
    <location>
        <begin position="41"/>
        <end position="58"/>
    </location>
</feature>
<dbReference type="EMBL" id="FWZU01000004">
    <property type="protein sequence ID" value="SMF28566.1"/>
    <property type="molecule type" value="Genomic_DNA"/>
</dbReference>
<dbReference type="AlphaFoldDB" id="A0A1X7E7Y0"/>
<evidence type="ECO:0000313" key="2">
    <source>
        <dbReference type="EMBL" id="SMF28566.1"/>
    </source>
</evidence>
<reference evidence="3" key="1">
    <citation type="submission" date="2017-04" db="EMBL/GenBank/DDBJ databases">
        <authorList>
            <person name="Varghese N."/>
            <person name="Submissions S."/>
        </authorList>
    </citation>
    <scope>NUCLEOTIDE SEQUENCE [LARGE SCALE GENOMIC DNA]</scope>
    <source>
        <strain evidence="3">K3S</strain>
    </source>
</reference>
<feature type="transmembrane region" description="Helical" evidence="1">
    <location>
        <begin position="122"/>
        <end position="142"/>
    </location>
</feature>
<keyword evidence="1" id="KW-1133">Transmembrane helix</keyword>
<protein>
    <recommendedName>
        <fullName evidence="4">DUF2254 domain-containing protein</fullName>
    </recommendedName>
</protein>
<dbReference type="Proteomes" id="UP000192906">
    <property type="component" value="Unassembled WGS sequence"/>
</dbReference>
<feature type="transmembrane region" description="Helical" evidence="1">
    <location>
        <begin position="78"/>
        <end position="101"/>
    </location>
</feature>
<keyword evidence="3" id="KW-1185">Reference proteome</keyword>
<organism evidence="2 3">
    <name type="scientific">Desulfovibrio gilichinskyi</name>
    <dbReference type="NCBI Taxonomy" id="1519643"/>
    <lineage>
        <taxon>Bacteria</taxon>
        <taxon>Pseudomonadati</taxon>
        <taxon>Thermodesulfobacteriota</taxon>
        <taxon>Desulfovibrionia</taxon>
        <taxon>Desulfovibrionales</taxon>
        <taxon>Desulfovibrionaceae</taxon>
        <taxon>Desulfovibrio</taxon>
    </lineage>
</organism>
<name>A0A1X7E7Y0_9BACT</name>
<dbReference type="RefSeq" id="WP_085103113.1">
    <property type="nucleotide sequence ID" value="NZ_FWZU01000004.1"/>
</dbReference>